<gene>
    <name evidence="1" type="ORF">BK123_13785</name>
</gene>
<evidence type="ECO:0000313" key="2">
    <source>
        <dbReference type="Proteomes" id="UP000187074"/>
    </source>
</evidence>
<sequence>MIFIHPRWLGAPLRTLIPIPINPYAHPASEISKRTIPASYPFLQDTAFNKGKKQQTSAVSSLLYDQILKNIFALPML</sequence>
<protein>
    <submittedName>
        <fullName evidence="1">Uncharacterized protein</fullName>
    </submittedName>
</protein>
<dbReference type="STRING" id="1401.BK123_13785"/>
<proteinExistence type="predicted"/>
<comment type="caution">
    <text evidence="1">The sequence shown here is derived from an EMBL/GenBank/DDBJ whole genome shotgun (WGS) entry which is preliminary data.</text>
</comment>
<reference evidence="1 2" key="1">
    <citation type="submission" date="2016-11" db="EMBL/GenBank/DDBJ databases">
        <title>Paenibacillus species isolates.</title>
        <authorList>
            <person name="Beno S.M."/>
        </authorList>
    </citation>
    <scope>NUCLEOTIDE SEQUENCE [LARGE SCALE GENOMIC DNA]</scope>
    <source>
        <strain evidence="1 2">FSL F4-0100</strain>
    </source>
</reference>
<dbReference type="AlphaFoldDB" id="A0A1R1B294"/>
<name>A0A1R1B294_PAELA</name>
<dbReference type="EMBL" id="MRTF01000004">
    <property type="protein sequence ID" value="OME92938.1"/>
    <property type="molecule type" value="Genomic_DNA"/>
</dbReference>
<dbReference type="Proteomes" id="UP000187074">
    <property type="component" value="Unassembled WGS sequence"/>
</dbReference>
<evidence type="ECO:0000313" key="1">
    <source>
        <dbReference type="EMBL" id="OME92938.1"/>
    </source>
</evidence>
<accession>A0A1R1B294</accession>
<organism evidence="1 2">
    <name type="scientific">Paenibacillus lautus</name>
    <name type="common">Bacillus lautus</name>
    <dbReference type="NCBI Taxonomy" id="1401"/>
    <lineage>
        <taxon>Bacteria</taxon>
        <taxon>Bacillati</taxon>
        <taxon>Bacillota</taxon>
        <taxon>Bacilli</taxon>
        <taxon>Bacillales</taxon>
        <taxon>Paenibacillaceae</taxon>
        <taxon>Paenibacillus</taxon>
    </lineage>
</organism>